<dbReference type="InterPro" id="IPR006683">
    <property type="entry name" value="Thioestr_dom"/>
</dbReference>
<keyword evidence="1" id="KW-0378">Hydrolase</keyword>
<dbReference type="OrthoDB" id="2139465at2"/>
<dbReference type="CDD" id="cd03443">
    <property type="entry name" value="PaaI_thioesterase"/>
    <property type="match status" value="1"/>
</dbReference>
<evidence type="ECO:0000256" key="1">
    <source>
        <dbReference type="ARBA" id="ARBA00022801"/>
    </source>
</evidence>
<dbReference type="Gene3D" id="3.10.129.10">
    <property type="entry name" value="Hotdog Thioesterase"/>
    <property type="match status" value="1"/>
</dbReference>
<evidence type="ECO:0000313" key="4">
    <source>
        <dbReference type="Proteomes" id="UP000294802"/>
    </source>
</evidence>
<dbReference type="InterPro" id="IPR029069">
    <property type="entry name" value="HotDog_dom_sf"/>
</dbReference>
<dbReference type="NCBIfam" id="TIGR00369">
    <property type="entry name" value="unchar_dom_1"/>
    <property type="match status" value="1"/>
</dbReference>
<organism evidence="3 4">
    <name type="scientific">Macrococcus lamae</name>
    <dbReference type="NCBI Taxonomy" id="198484"/>
    <lineage>
        <taxon>Bacteria</taxon>
        <taxon>Bacillati</taxon>
        <taxon>Bacillota</taxon>
        <taxon>Bacilli</taxon>
        <taxon>Bacillales</taxon>
        <taxon>Staphylococcaceae</taxon>
        <taxon>Macrococcus</taxon>
    </lineage>
</organism>
<dbReference type="InterPro" id="IPR003736">
    <property type="entry name" value="PAAI_dom"/>
</dbReference>
<dbReference type="AlphaFoldDB" id="A0A4R6BTG6"/>
<protein>
    <submittedName>
        <fullName evidence="3">PaaI family thioesterase</fullName>
    </submittedName>
</protein>
<dbReference type="Proteomes" id="UP000294802">
    <property type="component" value="Unassembled WGS sequence"/>
</dbReference>
<evidence type="ECO:0000313" key="3">
    <source>
        <dbReference type="EMBL" id="TDM07362.1"/>
    </source>
</evidence>
<gene>
    <name evidence="3" type="ORF">ERX29_09100</name>
</gene>
<evidence type="ECO:0000259" key="2">
    <source>
        <dbReference type="Pfam" id="PF03061"/>
    </source>
</evidence>
<comment type="caution">
    <text evidence="3">The sequence shown here is derived from an EMBL/GenBank/DDBJ whole genome shotgun (WGS) entry which is preliminary data.</text>
</comment>
<accession>A0A4R6BTG6</accession>
<sequence length="195" mass="22303">MIHQFKDSIIIYHMSHPFLLQQKLYHKLKEHPMSDIKQSIESRIRDIIARNNEEELSAVSTLLSHFDGQPTDTWMKKIYPFDMTFSENSGFLKVDRTQLMNNSIGILHGGILMLIADTLMGTLCNEVIPEGKRVVTHEMNTYFTKKGTGRIISARADIIKKGTTTFLATCHIYSDDELIGYATGSFFLIDFPNVR</sequence>
<dbReference type="GO" id="GO:0016289">
    <property type="term" value="F:acyl-CoA hydrolase activity"/>
    <property type="evidence" value="ECO:0007669"/>
    <property type="project" value="UniProtKB-ARBA"/>
</dbReference>
<reference evidence="3 4" key="1">
    <citation type="submission" date="2019-01" db="EMBL/GenBank/DDBJ databases">
        <title>Draft genome sequences of the type strains of six Macrococcus species.</title>
        <authorList>
            <person name="Mazhar S."/>
            <person name="Altermann E."/>
            <person name="Hill C."/>
            <person name="Mcauliffe O."/>
        </authorList>
    </citation>
    <scope>NUCLEOTIDE SEQUENCE [LARGE SCALE GENOMIC DNA]</scope>
    <source>
        <strain evidence="3 4">CCM4815</strain>
    </source>
</reference>
<dbReference type="SUPFAM" id="SSF54637">
    <property type="entry name" value="Thioesterase/thiol ester dehydrase-isomerase"/>
    <property type="match status" value="1"/>
</dbReference>
<proteinExistence type="predicted"/>
<feature type="domain" description="Thioesterase" evidence="2">
    <location>
        <begin position="105"/>
        <end position="177"/>
    </location>
</feature>
<dbReference type="EMBL" id="SCWB01000015">
    <property type="protein sequence ID" value="TDM07362.1"/>
    <property type="molecule type" value="Genomic_DNA"/>
</dbReference>
<name>A0A4R6BTG6_9STAP</name>
<dbReference type="Pfam" id="PF03061">
    <property type="entry name" value="4HBT"/>
    <property type="match status" value="1"/>
</dbReference>
<keyword evidence="4" id="KW-1185">Reference proteome</keyword>